<gene>
    <name evidence="2" type="ORF">PVBG_05457</name>
</gene>
<dbReference type="EMBL" id="KQ234827">
    <property type="protein sequence ID" value="KMZ86058.1"/>
    <property type="molecule type" value="Genomic_DNA"/>
</dbReference>
<organism evidence="2 3">
    <name type="scientific">Plasmodium vivax (strain Brazil I)</name>
    <dbReference type="NCBI Taxonomy" id="1033975"/>
    <lineage>
        <taxon>Eukaryota</taxon>
        <taxon>Sar</taxon>
        <taxon>Alveolata</taxon>
        <taxon>Apicomplexa</taxon>
        <taxon>Aconoidasida</taxon>
        <taxon>Haemosporida</taxon>
        <taxon>Plasmodiidae</taxon>
        <taxon>Plasmodium</taxon>
        <taxon>Plasmodium (Plasmodium)</taxon>
    </lineage>
</organism>
<name>A0A0J9VHA5_PLAV1</name>
<dbReference type="Pfam" id="PF05795">
    <property type="entry name" value="Plasmodium_Vir"/>
    <property type="match status" value="1"/>
</dbReference>
<keyword evidence="1" id="KW-0812">Transmembrane</keyword>
<sequence length="310" mass="36501">MNIKYIVYFMVILISCLKIQVELLLPFLINYHELYSYRGIGLKADCIDLKPKNGDKDDIKNFHNICMSITGVIDLFNEIRILNSFDNNKCTVFALWMYDYLIKELKYHYDYSKIAKFINIINPIFKRYSTSIGCKIPSYIGIERYVGTLKILYDFAINYDTIMLHISNNRNKCSEEFSKYIKEKVKLLKEEKENCAHSTHPYCRVFNDIFKQPLIEKLLQLKCTKVTSDEIKTILEEKLQNQHFEDEHYNYIDVHGKNSRIDFRAQEQHKRIISDEPSSTPSNNIMGTTLPVVGSVFTMSLLYRVMIKNL</sequence>
<proteinExistence type="predicted"/>
<dbReference type="Proteomes" id="UP000053327">
    <property type="component" value="Unassembled WGS sequence"/>
</dbReference>
<evidence type="ECO:0000313" key="2">
    <source>
        <dbReference type="EMBL" id="KMZ86058.1"/>
    </source>
</evidence>
<dbReference type="InterPro" id="IPR008780">
    <property type="entry name" value="Plasmodium_Vir"/>
</dbReference>
<dbReference type="AlphaFoldDB" id="A0A0J9VHA5"/>
<keyword evidence="1" id="KW-0472">Membrane</keyword>
<evidence type="ECO:0000313" key="3">
    <source>
        <dbReference type="Proteomes" id="UP000053327"/>
    </source>
</evidence>
<dbReference type="OrthoDB" id="389498at2759"/>
<feature type="transmembrane region" description="Helical" evidence="1">
    <location>
        <begin position="6"/>
        <end position="29"/>
    </location>
</feature>
<dbReference type="PROSITE" id="PS51257">
    <property type="entry name" value="PROKAR_LIPOPROTEIN"/>
    <property type="match status" value="1"/>
</dbReference>
<protein>
    <recommendedName>
        <fullName evidence="4">Variable surface protein</fullName>
    </recommendedName>
</protein>
<keyword evidence="1" id="KW-1133">Transmembrane helix</keyword>
<reference evidence="2 3" key="1">
    <citation type="submission" date="2011-08" db="EMBL/GenBank/DDBJ databases">
        <title>The Genome Sequence of Plasmodium vivax Brazil I.</title>
        <authorList>
            <consortium name="The Broad Institute Genome Sequencing Platform"/>
            <consortium name="The Broad Institute Genome Sequencing Center for Infectious Disease"/>
            <person name="Neafsey D."/>
            <person name="Carlton J."/>
            <person name="Barnwell J."/>
            <person name="Collins W."/>
            <person name="Escalante A."/>
            <person name="Mullikin J."/>
            <person name="Saul A."/>
            <person name="Guigo R."/>
            <person name="Camara F."/>
            <person name="Young S.K."/>
            <person name="Zeng Q."/>
            <person name="Gargeya S."/>
            <person name="Fitzgerald M."/>
            <person name="Haas B."/>
            <person name="Abouelleil A."/>
            <person name="Alvarado L."/>
            <person name="Arachchi H.M."/>
            <person name="Berlin A."/>
            <person name="Brown A."/>
            <person name="Chapman S.B."/>
            <person name="Chen Z."/>
            <person name="Dunbar C."/>
            <person name="Freedman E."/>
            <person name="Gearin G."/>
            <person name="Gellesch M."/>
            <person name="Goldberg J."/>
            <person name="Griggs A."/>
            <person name="Gujja S."/>
            <person name="Heiman D."/>
            <person name="Howarth C."/>
            <person name="Larson L."/>
            <person name="Lui A."/>
            <person name="MacDonald P.J.P."/>
            <person name="Montmayeur A."/>
            <person name="Murphy C."/>
            <person name="Neiman D."/>
            <person name="Pearson M."/>
            <person name="Priest M."/>
            <person name="Roberts A."/>
            <person name="Saif S."/>
            <person name="Shea T."/>
            <person name="Shenoy N."/>
            <person name="Sisk P."/>
            <person name="Stolte C."/>
            <person name="Sykes S."/>
            <person name="Wortman J."/>
            <person name="Nusbaum C."/>
            <person name="Birren B."/>
        </authorList>
    </citation>
    <scope>NUCLEOTIDE SEQUENCE [LARGE SCALE GENOMIC DNA]</scope>
    <source>
        <strain evidence="2 3">Brazil I</strain>
    </source>
</reference>
<evidence type="ECO:0000256" key="1">
    <source>
        <dbReference type="SAM" id="Phobius"/>
    </source>
</evidence>
<evidence type="ECO:0008006" key="4">
    <source>
        <dbReference type="Google" id="ProtNLM"/>
    </source>
</evidence>
<accession>A0A0J9VHA5</accession>